<feature type="non-terminal residue" evidence="2">
    <location>
        <position position="1"/>
    </location>
</feature>
<organism evidence="2">
    <name type="scientific">uncultured Thermomicrobiales bacterium</name>
    <dbReference type="NCBI Taxonomy" id="1645740"/>
    <lineage>
        <taxon>Bacteria</taxon>
        <taxon>Pseudomonadati</taxon>
        <taxon>Thermomicrobiota</taxon>
        <taxon>Thermomicrobia</taxon>
        <taxon>Thermomicrobiales</taxon>
        <taxon>environmental samples</taxon>
    </lineage>
</organism>
<accession>A0A6J4UNK3</accession>
<evidence type="ECO:0000256" key="1">
    <source>
        <dbReference type="SAM" id="MobiDB-lite"/>
    </source>
</evidence>
<sequence>LDAATEPDLRGLIAVPAAGRRRRSHGRRCRQPGIDDQLWPPIPGARGPGLSRHLRWRSGEPGRWLSSGTGLELAHRGIRRRPSPGVCRSDHGVGLAGAVRGPPHGRWTRVDLRNTRRGSPAYASRLYRPGMECGRGPSRLEARRGPL</sequence>
<protein>
    <submittedName>
        <fullName evidence="2">GH133</fullName>
    </submittedName>
</protein>
<proteinExistence type="predicted"/>
<feature type="region of interest" description="Disordered" evidence="1">
    <location>
        <begin position="18"/>
        <end position="53"/>
    </location>
</feature>
<reference evidence="2" key="1">
    <citation type="submission" date="2020-02" db="EMBL/GenBank/DDBJ databases">
        <authorList>
            <person name="Meier V. D."/>
        </authorList>
    </citation>
    <scope>NUCLEOTIDE SEQUENCE</scope>
    <source>
        <strain evidence="2">AVDCRST_MAG43</strain>
    </source>
</reference>
<dbReference type="EMBL" id="CADCWI010000063">
    <property type="protein sequence ID" value="CAA9553177.1"/>
    <property type="molecule type" value="Genomic_DNA"/>
</dbReference>
<feature type="non-terminal residue" evidence="2">
    <location>
        <position position="147"/>
    </location>
</feature>
<gene>
    <name evidence="2" type="ORF">AVDCRST_MAG43-1228</name>
</gene>
<dbReference type="AlphaFoldDB" id="A0A6J4UNK3"/>
<feature type="compositionally biased region" description="Basic residues" evidence="1">
    <location>
        <begin position="19"/>
        <end position="30"/>
    </location>
</feature>
<evidence type="ECO:0000313" key="2">
    <source>
        <dbReference type="EMBL" id="CAA9553177.1"/>
    </source>
</evidence>
<name>A0A6J4UNK3_9BACT</name>